<dbReference type="Pfam" id="PF13127">
    <property type="entry name" value="DUF3955"/>
    <property type="match status" value="1"/>
</dbReference>
<evidence type="ECO:0000256" key="1">
    <source>
        <dbReference type="SAM" id="Phobius"/>
    </source>
</evidence>
<organism evidence="3 4">
    <name type="scientific">Clostridium sulfidigenes</name>
    <dbReference type="NCBI Taxonomy" id="318464"/>
    <lineage>
        <taxon>Bacteria</taxon>
        <taxon>Bacillati</taxon>
        <taxon>Bacillota</taxon>
        <taxon>Clostridia</taxon>
        <taxon>Eubacteriales</taxon>
        <taxon>Clostridiaceae</taxon>
        <taxon>Clostridium</taxon>
    </lineage>
</organism>
<keyword evidence="1" id="KW-0472">Membrane</keyword>
<gene>
    <name evidence="3" type="ORF">IO99_04225</name>
</gene>
<reference evidence="3 4" key="1">
    <citation type="submission" date="2014-07" db="EMBL/GenBank/DDBJ databases">
        <title>Draft genome of Clostridium sulfidigenes 113A isolated from sediments associated with methane hydrate from Krishna Godavari basin.</title>
        <authorList>
            <person name="Honkalas V.S."/>
            <person name="Dabir A.P."/>
            <person name="Arora P."/>
            <person name="Dhakephalkar P.K."/>
        </authorList>
    </citation>
    <scope>NUCLEOTIDE SEQUENCE [LARGE SCALE GENOMIC DNA]</scope>
    <source>
        <strain evidence="3 4">113A</strain>
    </source>
</reference>
<dbReference type="EMBL" id="JPMD01000008">
    <property type="protein sequence ID" value="KEZ87721.1"/>
    <property type="molecule type" value="Genomic_DNA"/>
</dbReference>
<feature type="transmembrane region" description="Helical" evidence="1">
    <location>
        <begin position="41"/>
        <end position="61"/>
    </location>
</feature>
<dbReference type="InterPro" id="IPR025016">
    <property type="entry name" value="DUF3955"/>
</dbReference>
<keyword evidence="1" id="KW-0812">Transmembrane</keyword>
<sequence length="70" mass="7608">MKKYLFSILLVVASIACFTIFNVVGSEVLPDGTLSEPFFLIPIGFLFAGIAIISAIIIFVVSKFVNSNNH</sequence>
<dbReference type="RefSeq" id="WP_035130647.1">
    <property type="nucleotide sequence ID" value="NZ_JPMD01000008.1"/>
</dbReference>
<keyword evidence="4" id="KW-1185">Reference proteome</keyword>
<dbReference type="eggNOG" id="ENOG5030IS4">
    <property type="taxonomic scope" value="Bacteria"/>
</dbReference>
<evidence type="ECO:0000259" key="2">
    <source>
        <dbReference type="Pfam" id="PF13127"/>
    </source>
</evidence>
<proteinExistence type="predicted"/>
<dbReference type="PROSITE" id="PS51257">
    <property type="entry name" value="PROKAR_LIPOPROTEIN"/>
    <property type="match status" value="1"/>
</dbReference>
<accession>A0A084JFI7</accession>
<evidence type="ECO:0000313" key="3">
    <source>
        <dbReference type="EMBL" id="KEZ87721.1"/>
    </source>
</evidence>
<name>A0A084JFI7_9CLOT</name>
<dbReference type="Proteomes" id="UP000028542">
    <property type="component" value="Unassembled WGS sequence"/>
</dbReference>
<evidence type="ECO:0000313" key="4">
    <source>
        <dbReference type="Proteomes" id="UP000028542"/>
    </source>
</evidence>
<comment type="caution">
    <text evidence="3">The sequence shown here is derived from an EMBL/GenBank/DDBJ whole genome shotgun (WGS) entry which is preliminary data.</text>
</comment>
<dbReference type="AlphaFoldDB" id="A0A084JFI7"/>
<keyword evidence="1" id="KW-1133">Transmembrane helix</keyword>
<feature type="domain" description="DUF3955" evidence="2">
    <location>
        <begin position="3"/>
        <end position="60"/>
    </location>
</feature>
<protein>
    <recommendedName>
        <fullName evidence="2">DUF3955 domain-containing protein</fullName>
    </recommendedName>
</protein>